<dbReference type="PROSITE" id="PS50886">
    <property type="entry name" value="TRBD"/>
    <property type="match status" value="1"/>
</dbReference>
<evidence type="ECO:0000256" key="2">
    <source>
        <dbReference type="ARBA" id="ARBA00022884"/>
    </source>
</evidence>
<accession>A0AA43UC96</accession>
<dbReference type="Gene3D" id="2.40.50.140">
    <property type="entry name" value="Nucleic acid-binding proteins"/>
    <property type="match status" value="1"/>
</dbReference>
<proteinExistence type="predicted"/>
<feature type="domain" description="TRNA-binding" evidence="4">
    <location>
        <begin position="87"/>
        <end position="198"/>
    </location>
</feature>
<evidence type="ECO:0000256" key="3">
    <source>
        <dbReference type="PROSITE-ProRule" id="PRU00209"/>
    </source>
</evidence>
<protein>
    <submittedName>
        <fullName evidence="5">DUF4479 and tRNA-binding domain-containing protein</fullName>
    </submittedName>
</protein>
<dbReference type="Gene3D" id="3.30.1940.10">
    <property type="entry name" value="YtpR-like"/>
    <property type="match status" value="1"/>
</dbReference>
<comment type="caution">
    <text evidence="5">The sequence shown here is derived from an EMBL/GenBank/DDBJ whole genome shotgun (WGS) entry which is preliminary data.</text>
</comment>
<organism evidence="5 6">
    <name type="scientific">Atopococcus tabaci</name>
    <dbReference type="NCBI Taxonomy" id="269774"/>
    <lineage>
        <taxon>Bacteria</taxon>
        <taxon>Bacillati</taxon>
        <taxon>Bacillota</taxon>
        <taxon>Bacilli</taxon>
        <taxon>Lactobacillales</taxon>
        <taxon>Carnobacteriaceae</taxon>
        <taxon>Atopococcus</taxon>
    </lineage>
</organism>
<dbReference type="Proteomes" id="UP001171751">
    <property type="component" value="Unassembled WGS sequence"/>
</dbReference>
<dbReference type="InterPro" id="IPR002547">
    <property type="entry name" value="tRNA-bd_dom"/>
</dbReference>
<evidence type="ECO:0000259" key="4">
    <source>
        <dbReference type="PROSITE" id="PS50886"/>
    </source>
</evidence>
<dbReference type="GO" id="GO:0000049">
    <property type="term" value="F:tRNA binding"/>
    <property type="evidence" value="ECO:0007669"/>
    <property type="project" value="UniProtKB-UniRule"/>
</dbReference>
<dbReference type="Pfam" id="PF14794">
    <property type="entry name" value="DUF4479"/>
    <property type="match status" value="1"/>
</dbReference>
<dbReference type="EMBL" id="JAUNQW010000008">
    <property type="protein sequence ID" value="MDO5457303.1"/>
    <property type="molecule type" value="Genomic_DNA"/>
</dbReference>
<dbReference type="SUPFAM" id="SSF50249">
    <property type="entry name" value="Nucleic acid-binding proteins"/>
    <property type="match status" value="1"/>
</dbReference>
<dbReference type="Pfam" id="PF01588">
    <property type="entry name" value="tRNA_bind"/>
    <property type="match status" value="1"/>
</dbReference>
<dbReference type="InterPro" id="IPR012340">
    <property type="entry name" value="NA-bd_OB-fold"/>
</dbReference>
<dbReference type="CDD" id="cd02796">
    <property type="entry name" value="tRNA_bind_bactPheRS"/>
    <property type="match status" value="1"/>
</dbReference>
<sequence length="199" mass="21470">MIVSAVSNDVLMVAIANGSNAEREAERKGKVAQIRNIETGEVYGYNFFDVSAVVDTNNNGTKNLSEAEVSELNKEIEAAGFSPLLEVDDRPKFVVGLVKECEPMEGSDHLKITQTEIDQGEVLQIVCGAPNIEAGQKVVVAKEGAVMPDGLVIWAGRLHKADSHGMICSAKELQLESAPKKRGILVLDEDTQVGEAFQF</sequence>
<dbReference type="AlphaFoldDB" id="A0AA43UC96"/>
<evidence type="ECO:0000313" key="6">
    <source>
        <dbReference type="Proteomes" id="UP001171751"/>
    </source>
</evidence>
<dbReference type="InterPro" id="IPR037154">
    <property type="entry name" value="YtpR-like_sf"/>
</dbReference>
<dbReference type="InterPro" id="IPR027855">
    <property type="entry name" value="DUF4479"/>
</dbReference>
<evidence type="ECO:0000313" key="5">
    <source>
        <dbReference type="EMBL" id="MDO5457303.1"/>
    </source>
</evidence>
<dbReference type="NCBIfam" id="NF045760">
    <property type="entry name" value="YtpR"/>
    <property type="match status" value="1"/>
</dbReference>
<dbReference type="InterPro" id="IPR033714">
    <property type="entry name" value="tRNA_bind_bactPheRS"/>
</dbReference>
<gene>
    <name evidence="5" type="ORF">Q4F26_03075</name>
</gene>
<name>A0AA43UC96_9LACT</name>
<keyword evidence="1 3" id="KW-0820">tRNA-binding</keyword>
<reference evidence="5" key="1">
    <citation type="submission" date="2023-07" db="EMBL/GenBank/DDBJ databases">
        <title>Between Cages and Wild: Unraveling the Impact of Captivity on Animal Microbiomes and Antimicrobial Resistance.</title>
        <authorList>
            <person name="Schmartz G.P."/>
            <person name="Rehner J."/>
            <person name="Schuff M.J."/>
            <person name="Becker S.L."/>
            <person name="Kravczyk M."/>
            <person name="Gurevich A."/>
            <person name="Francke R."/>
            <person name="Mueller R."/>
            <person name="Keller V."/>
            <person name="Keller A."/>
        </authorList>
    </citation>
    <scope>NUCLEOTIDE SEQUENCE</scope>
    <source>
        <strain evidence="5">S39M_St_73</strain>
    </source>
</reference>
<evidence type="ECO:0000256" key="1">
    <source>
        <dbReference type="ARBA" id="ARBA00022555"/>
    </source>
</evidence>
<keyword evidence="2 3" id="KW-0694">RNA-binding</keyword>
<keyword evidence="6" id="KW-1185">Reference proteome</keyword>